<evidence type="ECO:0000259" key="2">
    <source>
        <dbReference type="PROSITE" id="PS50878"/>
    </source>
</evidence>
<evidence type="ECO:0000256" key="1">
    <source>
        <dbReference type="SAM" id="MobiDB-lite"/>
    </source>
</evidence>
<name>A0ABS4D503_9CHLR</name>
<dbReference type="InterPro" id="IPR051083">
    <property type="entry name" value="GrpII_Intron_Splice-Mob/Def"/>
</dbReference>
<dbReference type="Pfam" id="PF01844">
    <property type="entry name" value="HNH"/>
    <property type="match status" value="1"/>
</dbReference>
<dbReference type="Pfam" id="PF13655">
    <property type="entry name" value="RVT_N"/>
    <property type="match status" value="1"/>
</dbReference>
<dbReference type="InterPro" id="IPR002711">
    <property type="entry name" value="HNH"/>
</dbReference>
<dbReference type="Proteomes" id="UP001193081">
    <property type="component" value="Unassembled WGS sequence"/>
</dbReference>
<dbReference type="PROSITE" id="PS50878">
    <property type="entry name" value="RT_POL"/>
    <property type="match status" value="1"/>
</dbReference>
<dbReference type="SUPFAM" id="SSF56672">
    <property type="entry name" value="DNA/RNA polymerases"/>
    <property type="match status" value="1"/>
</dbReference>
<dbReference type="RefSeq" id="WP_135476287.1">
    <property type="nucleotide sequence ID" value="NZ_SIJK02000002.1"/>
</dbReference>
<evidence type="ECO:0000313" key="4">
    <source>
        <dbReference type="Proteomes" id="UP001193081"/>
    </source>
</evidence>
<dbReference type="PANTHER" id="PTHR34047">
    <property type="entry name" value="NUCLEAR INTRON MATURASE 1, MITOCHONDRIAL-RELATED"/>
    <property type="match status" value="1"/>
</dbReference>
<gene>
    <name evidence="3" type="primary">ltrA</name>
    <name evidence="3" type="ORF">EYB53_002195</name>
</gene>
<dbReference type="GO" id="GO:0003964">
    <property type="term" value="F:RNA-directed DNA polymerase activity"/>
    <property type="evidence" value="ECO:0007669"/>
    <property type="project" value="UniProtKB-KW"/>
</dbReference>
<dbReference type="NCBIfam" id="TIGR04416">
    <property type="entry name" value="group_II_RT_mat"/>
    <property type="match status" value="1"/>
</dbReference>
<feature type="region of interest" description="Disordered" evidence="1">
    <location>
        <begin position="519"/>
        <end position="555"/>
    </location>
</feature>
<accession>A0ABS4D503</accession>
<keyword evidence="4" id="KW-1185">Reference proteome</keyword>
<dbReference type="InterPro" id="IPR000477">
    <property type="entry name" value="RT_dom"/>
</dbReference>
<dbReference type="PANTHER" id="PTHR34047:SF10">
    <property type="entry name" value="GROUP II INTRON-ASSOCIATED OPEN READING FRAME"/>
    <property type="match status" value="1"/>
</dbReference>
<dbReference type="EC" id="2.7.7.49" evidence="3"/>
<dbReference type="SMART" id="SM00507">
    <property type="entry name" value="HNHc"/>
    <property type="match status" value="1"/>
</dbReference>
<dbReference type="Gene3D" id="1.10.30.50">
    <property type="match status" value="1"/>
</dbReference>
<dbReference type="Pfam" id="PF08388">
    <property type="entry name" value="GIIM"/>
    <property type="match status" value="1"/>
</dbReference>
<feature type="compositionally biased region" description="Basic residues" evidence="1">
    <location>
        <begin position="535"/>
        <end position="555"/>
    </location>
</feature>
<feature type="domain" description="Reverse transcriptase" evidence="2">
    <location>
        <begin position="95"/>
        <end position="335"/>
    </location>
</feature>
<dbReference type="CDD" id="cd01651">
    <property type="entry name" value="RT_G2_intron"/>
    <property type="match status" value="1"/>
</dbReference>
<dbReference type="InterPro" id="IPR025960">
    <property type="entry name" value="RVT_N"/>
</dbReference>
<dbReference type="InterPro" id="IPR003615">
    <property type="entry name" value="HNH_nuc"/>
</dbReference>
<reference evidence="3 4" key="1">
    <citation type="submission" date="2021-03" db="EMBL/GenBank/DDBJ databases">
        <authorList>
            <person name="Grouzdev D.S."/>
        </authorList>
    </citation>
    <scope>NUCLEOTIDE SEQUENCE [LARGE SCALE GENOMIC DNA]</scope>
    <source>
        <strain evidence="3 4">M50-1</strain>
    </source>
</reference>
<protein>
    <submittedName>
        <fullName evidence="3">Group II intron reverse transcriptase/maturase</fullName>
        <ecNumber evidence="3">2.7.7.49</ecNumber>
    </submittedName>
</protein>
<organism evidence="3 4">
    <name type="scientific">Candidatus Chloroploca mongolica</name>
    <dbReference type="NCBI Taxonomy" id="2528176"/>
    <lineage>
        <taxon>Bacteria</taxon>
        <taxon>Bacillati</taxon>
        <taxon>Chloroflexota</taxon>
        <taxon>Chloroflexia</taxon>
        <taxon>Chloroflexales</taxon>
        <taxon>Chloroflexineae</taxon>
        <taxon>Oscillochloridaceae</taxon>
        <taxon>Candidatus Chloroploca</taxon>
    </lineage>
</organism>
<sequence>MNIFTEPTEAQTEPTWADISWAAVERHVRRLQERIYRATERQEWNKVKDLQKLLVRATSNKLLAIRRVTQENRGKRTAGVDGVICDTPEARMHLLSDGLSLNGYRPKPARRVYIPKSDGKQRPLGIPTVKDRVMQAIVKAALEPEWEARFEANSYGFRPGRSTMDAITAIHTTLNQQGSSKWILDADIKGCFDTIDHTTLLNRVPVFAAVIRRWLKAGVVELGHYTDTEAGTPQGGVISPLLANIALDGMERLFGAETPEGKLIPPAKRKHPNSGISLIRYADDFVVTAPTRAVLETYVQPRIVAFLSERGLTLSEAKTRIVHVTEGFNFLGFQIRRFKRTLLTTPQKEKVHKHLRSIKAYLDTHQQEPAGKIVHDLNPVIRGWANYYRHCAAKQTFSKVRHRQWQMLWRWAKRRHPNKGSRWVKQRYFRNDGYWTFADGNAELVKPTSVPITRYVKVSGRNSPYDPKLRAYWQERTKRQIARQTASQVRRELLYRYGYRCGMCWVPFATDDPIEADHIVPRHAGGSDEPENKRPVHRWCHHQHHQRRGYKVLKA</sequence>
<dbReference type="CDD" id="cd00085">
    <property type="entry name" value="HNHc"/>
    <property type="match status" value="1"/>
</dbReference>
<dbReference type="Pfam" id="PF00078">
    <property type="entry name" value="RVT_1"/>
    <property type="match status" value="1"/>
</dbReference>
<dbReference type="InterPro" id="IPR043502">
    <property type="entry name" value="DNA/RNA_pol_sf"/>
</dbReference>
<dbReference type="InterPro" id="IPR013597">
    <property type="entry name" value="Mat_intron_G2"/>
</dbReference>
<evidence type="ECO:0000313" key="3">
    <source>
        <dbReference type="EMBL" id="MBP1464510.1"/>
    </source>
</evidence>
<keyword evidence="3" id="KW-0808">Transferase</keyword>
<keyword evidence="3" id="KW-0695">RNA-directed DNA polymerase</keyword>
<keyword evidence="3" id="KW-0548">Nucleotidyltransferase</keyword>
<dbReference type="InterPro" id="IPR030931">
    <property type="entry name" value="Group_II_RT_mat"/>
</dbReference>
<proteinExistence type="predicted"/>
<comment type="caution">
    <text evidence="3">The sequence shown here is derived from an EMBL/GenBank/DDBJ whole genome shotgun (WGS) entry which is preliminary data.</text>
</comment>
<dbReference type="EMBL" id="SIJK02000002">
    <property type="protein sequence ID" value="MBP1464510.1"/>
    <property type="molecule type" value="Genomic_DNA"/>
</dbReference>